<gene>
    <name evidence="9 11" type="primary">trpF</name>
    <name evidence="12" type="ORF">FB463_002350</name>
    <name evidence="11" type="ORF">FFA01_09850</name>
</gene>
<dbReference type="GO" id="GO:0000162">
    <property type="term" value="P:L-tryptophan biosynthetic process"/>
    <property type="evidence" value="ECO:0007669"/>
    <property type="project" value="UniProtKB-UniRule"/>
</dbReference>
<dbReference type="PANTHER" id="PTHR42894">
    <property type="entry name" value="N-(5'-PHOSPHORIBOSYL)ANTHRANILATE ISOMERASE"/>
    <property type="match status" value="1"/>
</dbReference>
<feature type="domain" description="N-(5'phosphoribosyl) anthranilate isomerase (PRAI)" evidence="10">
    <location>
        <begin position="5"/>
        <end position="200"/>
    </location>
</feature>
<dbReference type="InterPro" id="IPR001240">
    <property type="entry name" value="PRAI_dom"/>
</dbReference>
<keyword evidence="8 9" id="KW-0413">Isomerase</keyword>
<dbReference type="CDD" id="cd00405">
    <property type="entry name" value="PRAI"/>
    <property type="match status" value="1"/>
</dbReference>
<sequence length="205" mass="20975">MSIWVKICGLTTVDAVETSVAAGADAVGFVLAPGSPRTLDAPSARRLAERVPPTVETVGVFRGQPLGEVLDLAVRSGVRSVQLHGDETPSDVAAARAAGFRVIRAVDAGAYAAEPEEARVAFAEDALLIDAADPGAGATFDAAPLLAAPPHRPWILAGGLAPDNVERLVGELGPVGVDVSSGVESSRGVKDLGLIREFVAAARRL</sequence>
<protein>
    <recommendedName>
        <fullName evidence="4 9">N-(5'-phosphoribosyl)anthranilate isomerase</fullName>
        <shortName evidence="9">PRAI</shortName>
        <ecNumber evidence="3 9">5.3.1.24</ecNumber>
    </recommendedName>
</protein>
<comment type="catalytic activity">
    <reaction evidence="1 9">
        <text>N-(5-phospho-beta-D-ribosyl)anthranilate = 1-(2-carboxyphenylamino)-1-deoxy-D-ribulose 5-phosphate</text>
        <dbReference type="Rhea" id="RHEA:21540"/>
        <dbReference type="ChEBI" id="CHEBI:18277"/>
        <dbReference type="ChEBI" id="CHEBI:58613"/>
        <dbReference type="EC" id="5.3.1.24"/>
    </reaction>
</comment>
<keyword evidence="7 9" id="KW-0057">Aromatic amino acid biosynthesis</keyword>
<comment type="caution">
    <text evidence="12">The sequence shown here is derived from an EMBL/GenBank/DDBJ whole genome shotgun (WGS) entry which is preliminary data.</text>
</comment>
<organism evidence="12 14">
    <name type="scientific">Frigoribacterium faeni</name>
    <dbReference type="NCBI Taxonomy" id="145483"/>
    <lineage>
        <taxon>Bacteria</taxon>
        <taxon>Bacillati</taxon>
        <taxon>Actinomycetota</taxon>
        <taxon>Actinomycetes</taxon>
        <taxon>Micrococcales</taxon>
        <taxon>Microbacteriaceae</taxon>
        <taxon>Frigoribacterium</taxon>
    </lineage>
</organism>
<dbReference type="OrthoDB" id="3243379at2"/>
<evidence type="ECO:0000256" key="9">
    <source>
        <dbReference type="HAMAP-Rule" id="MF_00135"/>
    </source>
</evidence>
<dbReference type="InterPro" id="IPR044643">
    <property type="entry name" value="TrpF_fam"/>
</dbReference>
<evidence type="ECO:0000256" key="8">
    <source>
        <dbReference type="ARBA" id="ARBA00023235"/>
    </source>
</evidence>
<evidence type="ECO:0000313" key="11">
    <source>
        <dbReference type="EMBL" id="GEK82676.1"/>
    </source>
</evidence>
<evidence type="ECO:0000256" key="1">
    <source>
        <dbReference type="ARBA" id="ARBA00001164"/>
    </source>
</evidence>
<dbReference type="RefSeq" id="WP_146853583.1">
    <property type="nucleotide sequence ID" value="NZ_BAAAHR010000006.1"/>
</dbReference>
<dbReference type="InterPro" id="IPR013785">
    <property type="entry name" value="Aldolase_TIM"/>
</dbReference>
<evidence type="ECO:0000313" key="14">
    <source>
        <dbReference type="Proteomes" id="UP000522688"/>
    </source>
</evidence>
<evidence type="ECO:0000256" key="7">
    <source>
        <dbReference type="ARBA" id="ARBA00023141"/>
    </source>
</evidence>
<dbReference type="HAMAP" id="MF_00135">
    <property type="entry name" value="PRAI"/>
    <property type="match status" value="1"/>
</dbReference>
<comment type="similarity">
    <text evidence="9">Belongs to the TrpF family.</text>
</comment>
<evidence type="ECO:0000256" key="6">
    <source>
        <dbReference type="ARBA" id="ARBA00022822"/>
    </source>
</evidence>
<keyword evidence="13" id="KW-1185">Reference proteome</keyword>
<dbReference type="AlphaFoldDB" id="A0A7W3JJV7"/>
<proteinExistence type="inferred from homology"/>
<evidence type="ECO:0000256" key="2">
    <source>
        <dbReference type="ARBA" id="ARBA00004664"/>
    </source>
</evidence>
<evidence type="ECO:0000256" key="5">
    <source>
        <dbReference type="ARBA" id="ARBA00022605"/>
    </source>
</evidence>
<evidence type="ECO:0000259" key="10">
    <source>
        <dbReference type="Pfam" id="PF00697"/>
    </source>
</evidence>
<keyword evidence="5 9" id="KW-0028">Amino-acid biosynthesis</keyword>
<reference evidence="11 13" key="1">
    <citation type="submission" date="2019-07" db="EMBL/GenBank/DDBJ databases">
        <title>Whole genome shotgun sequence of Frigoribacterium faeni NBRC 103066.</title>
        <authorList>
            <person name="Hosoyama A."/>
            <person name="Uohara A."/>
            <person name="Ohji S."/>
            <person name="Ichikawa N."/>
        </authorList>
    </citation>
    <scope>NUCLEOTIDE SEQUENCE [LARGE SCALE GENOMIC DNA]</scope>
    <source>
        <strain evidence="11 13">NBRC 103066</strain>
    </source>
</reference>
<dbReference type="EMBL" id="BJUV01000007">
    <property type="protein sequence ID" value="GEK82676.1"/>
    <property type="molecule type" value="Genomic_DNA"/>
</dbReference>
<evidence type="ECO:0000256" key="4">
    <source>
        <dbReference type="ARBA" id="ARBA00022272"/>
    </source>
</evidence>
<dbReference type="Pfam" id="PF00697">
    <property type="entry name" value="PRAI"/>
    <property type="match status" value="1"/>
</dbReference>
<dbReference type="UniPathway" id="UPA00035">
    <property type="reaction ID" value="UER00042"/>
</dbReference>
<dbReference type="EMBL" id="JACGWW010000003">
    <property type="protein sequence ID" value="MBA8814084.1"/>
    <property type="molecule type" value="Genomic_DNA"/>
</dbReference>
<dbReference type="PANTHER" id="PTHR42894:SF1">
    <property type="entry name" value="N-(5'-PHOSPHORIBOSYL)ANTHRANILATE ISOMERASE"/>
    <property type="match status" value="1"/>
</dbReference>
<evidence type="ECO:0000313" key="12">
    <source>
        <dbReference type="EMBL" id="MBA8814084.1"/>
    </source>
</evidence>
<evidence type="ECO:0000313" key="13">
    <source>
        <dbReference type="Proteomes" id="UP000321154"/>
    </source>
</evidence>
<dbReference type="InterPro" id="IPR011060">
    <property type="entry name" value="RibuloseP-bd_barrel"/>
</dbReference>
<keyword evidence="6 9" id="KW-0822">Tryptophan biosynthesis</keyword>
<accession>A0A7W3JJV7</accession>
<evidence type="ECO:0000256" key="3">
    <source>
        <dbReference type="ARBA" id="ARBA00012572"/>
    </source>
</evidence>
<dbReference type="SUPFAM" id="SSF51366">
    <property type="entry name" value="Ribulose-phoshate binding barrel"/>
    <property type="match status" value="1"/>
</dbReference>
<dbReference type="Gene3D" id="3.20.20.70">
    <property type="entry name" value="Aldolase class I"/>
    <property type="match status" value="1"/>
</dbReference>
<dbReference type="EC" id="5.3.1.24" evidence="3 9"/>
<reference evidence="12 14" key="2">
    <citation type="submission" date="2020-07" db="EMBL/GenBank/DDBJ databases">
        <title>Sequencing the genomes of 1000 actinobacteria strains.</title>
        <authorList>
            <person name="Klenk H.-P."/>
        </authorList>
    </citation>
    <scope>NUCLEOTIDE SEQUENCE [LARGE SCALE GENOMIC DNA]</scope>
    <source>
        <strain evidence="12 14">DSM 10309</strain>
    </source>
</reference>
<dbReference type="GO" id="GO:0004640">
    <property type="term" value="F:phosphoribosylanthranilate isomerase activity"/>
    <property type="evidence" value="ECO:0007669"/>
    <property type="project" value="UniProtKB-UniRule"/>
</dbReference>
<dbReference type="Proteomes" id="UP000522688">
    <property type="component" value="Unassembled WGS sequence"/>
</dbReference>
<name>A0A7W3JJV7_9MICO</name>
<dbReference type="Proteomes" id="UP000321154">
    <property type="component" value="Unassembled WGS sequence"/>
</dbReference>
<comment type="pathway">
    <text evidence="2 9">Amino-acid biosynthesis; L-tryptophan biosynthesis; L-tryptophan from chorismate: step 3/5.</text>
</comment>